<sequence>MNGKLSRSQRKAIEEGKLVETINALDLDTFAAQLCNTDTISKAENDLKEKTAIDLEVVLLSAYALKTECKDVLEACFSLIQESSANDYKTSEMKWSPASKRKEMVLPDMKYLVLRERASPEGPSSKEHTAGIGVYGFVSFMITYEDGYEVIYVYEIHLDRDLRGQGVGTLLMQMVENIGRRAQVEKCMLTVFKANQNASKWYKHCGYVVDEFSPGPRVFRNGTVKEPTYLILSKSLKDASNSPASEAA</sequence>
<keyword evidence="7 13" id="KW-0808">Transferase</keyword>
<dbReference type="AlphaFoldDB" id="A0AAN8ENN9"/>
<keyword evidence="6" id="KW-0963">Cytoplasm</keyword>
<evidence type="ECO:0000256" key="3">
    <source>
        <dbReference type="ARBA" id="ARBA00008870"/>
    </source>
</evidence>
<comment type="catalytic activity">
    <reaction evidence="10">
        <text>N-terminal L-seryl-[histone H2A] + acetyl-CoA = N-terminal N(alpha)-acetyl-L-seryl-[histone H2A] + CoA + H(+)</text>
        <dbReference type="Rhea" id="RHEA:50600"/>
        <dbReference type="Rhea" id="RHEA-COMP:12742"/>
        <dbReference type="Rhea" id="RHEA-COMP:12744"/>
        <dbReference type="ChEBI" id="CHEBI:15378"/>
        <dbReference type="ChEBI" id="CHEBI:57287"/>
        <dbReference type="ChEBI" id="CHEBI:57288"/>
        <dbReference type="ChEBI" id="CHEBI:64738"/>
        <dbReference type="ChEBI" id="CHEBI:83690"/>
        <dbReference type="EC" id="2.3.1.257"/>
    </reaction>
</comment>
<keyword evidence="9 13" id="KW-0012">Acyltransferase</keyword>
<protein>
    <recommendedName>
        <fullName evidence="5">N-alpha-acetyltransferase 40</fullName>
        <ecNumber evidence="4">2.3.1.257</ecNumber>
    </recommendedName>
</protein>
<dbReference type="InterPro" id="IPR039949">
    <property type="entry name" value="NAA40"/>
</dbReference>
<dbReference type="GO" id="GO:0005634">
    <property type="term" value="C:nucleus"/>
    <property type="evidence" value="ECO:0007669"/>
    <property type="project" value="UniProtKB-SubCell"/>
</dbReference>
<evidence type="ECO:0000256" key="5">
    <source>
        <dbReference type="ARBA" id="ARBA00015043"/>
    </source>
</evidence>
<dbReference type="GO" id="GO:0005737">
    <property type="term" value="C:cytoplasm"/>
    <property type="evidence" value="ECO:0007669"/>
    <property type="project" value="UniProtKB-SubCell"/>
</dbReference>
<dbReference type="GO" id="GO:0043998">
    <property type="term" value="F:histone H2A acetyltransferase activity"/>
    <property type="evidence" value="ECO:0007669"/>
    <property type="project" value="InterPro"/>
</dbReference>
<evidence type="ECO:0000256" key="6">
    <source>
        <dbReference type="ARBA" id="ARBA00022490"/>
    </source>
</evidence>
<proteinExistence type="inferred from homology"/>
<evidence type="ECO:0000256" key="1">
    <source>
        <dbReference type="ARBA" id="ARBA00004123"/>
    </source>
</evidence>
<evidence type="ECO:0000256" key="9">
    <source>
        <dbReference type="ARBA" id="ARBA00023315"/>
    </source>
</evidence>
<dbReference type="GO" id="GO:1990189">
    <property type="term" value="F:protein N-terminal-serine acetyltransferase activity"/>
    <property type="evidence" value="ECO:0007669"/>
    <property type="project" value="UniProtKB-EC"/>
</dbReference>
<keyword evidence="14" id="KW-1185">Reference proteome</keyword>
<organism evidence="13 14">
    <name type="scientific">Knufia fluminis</name>
    <dbReference type="NCBI Taxonomy" id="191047"/>
    <lineage>
        <taxon>Eukaryota</taxon>
        <taxon>Fungi</taxon>
        <taxon>Dikarya</taxon>
        <taxon>Ascomycota</taxon>
        <taxon>Pezizomycotina</taxon>
        <taxon>Eurotiomycetes</taxon>
        <taxon>Chaetothyriomycetidae</taxon>
        <taxon>Chaetothyriales</taxon>
        <taxon>Trichomeriaceae</taxon>
        <taxon>Knufia</taxon>
    </lineage>
</organism>
<dbReference type="InterPro" id="IPR000182">
    <property type="entry name" value="GNAT_dom"/>
</dbReference>
<evidence type="ECO:0000256" key="2">
    <source>
        <dbReference type="ARBA" id="ARBA00004496"/>
    </source>
</evidence>
<dbReference type="EC" id="2.3.1.257" evidence="4"/>
<dbReference type="EMBL" id="JAKLMC020000014">
    <property type="protein sequence ID" value="KAK5952605.1"/>
    <property type="molecule type" value="Genomic_DNA"/>
</dbReference>
<dbReference type="Pfam" id="PF00583">
    <property type="entry name" value="Acetyltransf_1"/>
    <property type="match status" value="1"/>
</dbReference>
<dbReference type="InterPro" id="IPR016181">
    <property type="entry name" value="Acyl_CoA_acyltransferase"/>
</dbReference>
<dbReference type="Proteomes" id="UP001316803">
    <property type="component" value="Unassembled WGS sequence"/>
</dbReference>
<keyword evidence="8" id="KW-0539">Nucleus</keyword>
<evidence type="ECO:0000256" key="4">
    <source>
        <dbReference type="ARBA" id="ARBA00012950"/>
    </source>
</evidence>
<evidence type="ECO:0000256" key="10">
    <source>
        <dbReference type="ARBA" id="ARBA00047821"/>
    </source>
</evidence>
<dbReference type="PANTHER" id="PTHR20531:SF1">
    <property type="entry name" value="N-ALPHA-ACETYLTRANSFERASE 40"/>
    <property type="match status" value="1"/>
</dbReference>
<dbReference type="SUPFAM" id="SSF55729">
    <property type="entry name" value="Acyl-CoA N-acyltransferases (Nat)"/>
    <property type="match status" value="1"/>
</dbReference>
<comment type="similarity">
    <text evidence="3">Belongs to the acetyltransferase family. NAA40 subfamily.</text>
</comment>
<evidence type="ECO:0000259" key="12">
    <source>
        <dbReference type="PROSITE" id="PS51186"/>
    </source>
</evidence>
<dbReference type="Gene3D" id="3.40.630.30">
    <property type="match status" value="1"/>
</dbReference>
<reference evidence="13 14" key="1">
    <citation type="submission" date="2022-12" db="EMBL/GenBank/DDBJ databases">
        <title>Genomic features and morphological characterization of a novel Knufia sp. strain isolated from spacecraft assembly facility.</title>
        <authorList>
            <person name="Teixeira M."/>
            <person name="Chander A.M."/>
            <person name="Stajich J.E."/>
            <person name="Venkateswaran K."/>
        </authorList>
    </citation>
    <scope>NUCLEOTIDE SEQUENCE [LARGE SCALE GENOMIC DNA]</scope>
    <source>
        <strain evidence="13 14">FJI-L2-BK-P2</strain>
    </source>
</reference>
<comment type="subcellular location">
    <subcellularLocation>
        <location evidence="2">Cytoplasm</location>
    </subcellularLocation>
    <subcellularLocation>
        <location evidence="1">Nucleus</location>
    </subcellularLocation>
</comment>
<dbReference type="PANTHER" id="PTHR20531">
    <property type="entry name" value="N-ALPHA-ACETYLTRANSFERASE 40"/>
    <property type="match status" value="1"/>
</dbReference>
<evidence type="ECO:0000256" key="7">
    <source>
        <dbReference type="ARBA" id="ARBA00022679"/>
    </source>
</evidence>
<evidence type="ECO:0000313" key="14">
    <source>
        <dbReference type="Proteomes" id="UP001316803"/>
    </source>
</evidence>
<accession>A0AAN8ENN9</accession>
<dbReference type="GO" id="GO:0010485">
    <property type="term" value="F:histone H4 acetyltransferase activity"/>
    <property type="evidence" value="ECO:0007669"/>
    <property type="project" value="InterPro"/>
</dbReference>
<gene>
    <name evidence="13" type="primary">NAT4</name>
    <name evidence="13" type="ORF">OHC33_006197</name>
</gene>
<comment type="catalytic activity">
    <reaction evidence="11">
        <text>N-terminal L-seryl-[histone H4] + acetyl-CoA = N-terminal N(alpha)-acetyl-L-seryl-[histone H4] + CoA + H(+)</text>
        <dbReference type="Rhea" id="RHEA:50596"/>
        <dbReference type="Rhea" id="RHEA-COMP:12740"/>
        <dbReference type="Rhea" id="RHEA-COMP:12743"/>
        <dbReference type="ChEBI" id="CHEBI:15378"/>
        <dbReference type="ChEBI" id="CHEBI:57287"/>
        <dbReference type="ChEBI" id="CHEBI:57288"/>
        <dbReference type="ChEBI" id="CHEBI:64738"/>
        <dbReference type="ChEBI" id="CHEBI:83690"/>
        <dbReference type="EC" id="2.3.1.257"/>
    </reaction>
</comment>
<dbReference type="PROSITE" id="PS51186">
    <property type="entry name" value="GNAT"/>
    <property type="match status" value="1"/>
</dbReference>
<dbReference type="CDD" id="cd04301">
    <property type="entry name" value="NAT_SF"/>
    <property type="match status" value="1"/>
</dbReference>
<evidence type="ECO:0000313" key="13">
    <source>
        <dbReference type="EMBL" id="KAK5952605.1"/>
    </source>
</evidence>
<comment type="caution">
    <text evidence="13">The sequence shown here is derived from an EMBL/GenBank/DDBJ whole genome shotgun (WGS) entry which is preliminary data.</text>
</comment>
<feature type="domain" description="N-acetyltransferase" evidence="12">
    <location>
        <begin position="136"/>
        <end position="237"/>
    </location>
</feature>
<name>A0AAN8ENN9_9EURO</name>
<evidence type="ECO:0000256" key="8">
    <source>
        <dbReference type="ARBA" id="ARBA00023242"/>
    </source>
</evidence>
<evidence type="ECO:0000256" key="11">
    <source>
        <dbReference type="ARBA" id="ARBA00049524"/>
    </source>
</evidence>